<evidence type="ECO:0000256" key="7">
    <source>
        <dbReference type="ARBA" id="ARBA00023136"/>
    </source>
</evidence>
<evidence type="ECO:0000256" key="1">
    <source>
        <dbReference type="ARBA" id="ARBA00022448"/>
    </source>
</evidence>
<feature type="domain" description="ABC transporter" evidence="8">
    <location>
        <begin position="7"/>
        <end position="242"/>
    </location>
</feature>
<evidence type="ECO:0000313" key="9">
    <source>
        <dbReference type="EMBL" id="MBG9985748.1"/>
    </source>
</evidence>
<dbReference type="PANTHER" id="PTHR43166:SF30">
    <property type="entry name" value="METHIONINE IMPORT ATP-BINDING PROTEIN METN"/>
    <property type="match status" value="1"/>
</dbReference>
<proteinExistence type="predicted"/>
<comment type="caution">
    <text evidence="9">The sequence shown here is derived from an EMBL/GenBank/DDBJ whole genome shotgun (WGS) entry which is preliminary data.</text>
</comment>
<dbReference type="Pfam" id="PF00005">
    <property type="entry name" value="ABC_tran"/>
    <property type="match status" value="1"/>
</dbReference>
<dbReference type="InterPro" id="IPR003439">
    <property type="entry name" value="ABC_transporter-like_ATP-bd"/>
</dbReference>
<dbReference type="InterPro" id="IPR050086">
    <property type="entry name" value="MetN_ABC_transporter-like"/>
</dbReference>
<evidence type="ECO:0000256" key="6">
    <source>
        <dbReference type="ARBA" id="ARBA00022970"/>
    </source>
</evidence>
<keyword evidence="1" id="KW-0813">Transport</keyword>
<keyword evidence="6" id="KW-0029">Amino-acid transport</keyword>
<keyword evidence="7" id="KW-0472">Membrane</keyword>
<evidence type="ECO:0000256" key="5">
    <source>
        <dbReference type="ARBA" id="ARBA00022967"/>
    </source>
</evidence>
<dbReference type="SUPFAM" id="SSF52540">
    <property type="entry name" value="P-loop containing nucleoside triphosphate hydrolases"/>
    <property type="match status" value="1"/>
</dbReference>
<keyword evidence="4 9" id="KW-0067">ATP-binding</keyword>
<evidence type="ECO:0000256" key="4">
    <source>
        <dbReference type="ARBA" id="ARBA00022840"/>
    </source>
</evidence>
<dbReference type="Gene3D" id="3.40.50.300">
    <property type="entry name" value="P-loop containing nucleotide triphosphate hydrolases"/>
    <property type="match status" value="1"/>
</dbReference>
<name>A0ABS0LNS6_9LACT</name>
<dbReference type="InterPro" id="IPR027417">
    <property type="entry name" value="P-loop_NTPase"/>
</dbReference>
<dbReference type="PROSITE" id="PS50893">
    <property type="entry name" value="ABC_TRANSPORTER_2"/>
    <property type="match status" value="1"/>
</dbReference>
<evidence type="ECO:0000256" key="3">
    <source>
        <dbReference type="ARBA" id="ARBA00022741"/>
    </source>
</evidence>
<dbReference type="PROSITE" id="PS00211">
    <property type="entry name" value="ABC_TRANSPORTER_1"/>
    <property type="match status" value="1"/>
</dbReference>
<reference evidence="9 10" key="1">
    <citation type="submission" date="2020-07" db="EMBL/GenBank/DDBJ databases">
        <title>Facklamia lactis sp. nov., isolated from raw milk.</title>
        <authorList>
            <person name="Doll E.V."/>
            <person name="Huptas C."/>
            <person name="Staib L."/>
            <person name="Wenning M."/>
            <person name="Scherer S."/>
        </authorList>
    </citation>
    <scope>NUCLEOTIDE SEQUENCE [LARGE SCALE GENOMIC DNA]</scope>
    <source>
        <strain evidence="9 10">DSM 111018</strain>
    </source>
</reference>
<dbReference type="Proteomes" id="UP000721415">
    <property type="component" value="Unassembled WGS sequence"/>
</dbReference>
<sequence length="319" mass="36446">MGEINMITVNNLSKNYHNKKILDQISFSVKKKEIFGIMGNSGSGKSTLLRCINGLIPFEEGQVVVSGTDISALNNREMNEFRSHIGMIFQNFSLVERLNVFENIALPLKIKKISKSVIKEKVERITQLINIEDKLYAYPHQLSGGQKQRVAIARALVTEPELILSDEATSALDPETTASILTLYEKLNHELGVTFMVVSHEMNVLKLISHRVMEIRNGKAINLSDPLTQYKQKRLLSMSKEWPNQPRIQLLLFVDLEAQSNVINQLIIEDNSLIVMATQSTKFKYKTLSEFEIEIAFEHYLDIKNILELNHIEWAVNYE</sequence>
<dbReference type="GO" id="GO:0005524">
    <property type="term" value="F:ATP binding"/>
    <property type="evidence" value="ECO:0007669"/>
    <property type="project" value="UniProtKB-KW"/>
</dbReference>
<gene>
    <name evidence="9" type="ORF">HZY91_02440</name>
</gene>
<accession>A0ABS0LNS6</accession>
<evidence type="ECO:0000313" key="10">
    <source>
        <dbReference type="Proteomes" id="UP000721415"/>
    </source>
</evidence>
<dbReference type="InterPro" id="IPR003593">
    <property type="entry name" value="AAA+_ATPase"/>
</dbReference>
<keyword evidence="3" id="KW-0547">Nucleotide-binding</keyword>
<evidence type="ECO:0000259" key="8">
    <source>
        <dbReference type="PROSITE" id="PS50893"/>
    </source>
</evidence>
<keyword evidence="2" id="KW-1003">Cell membrane</keyword>
<protein>
    <submittedName>
        <fullName evidence="9">ATP-binding cassette domain-containing protein</fullName>
    </submittedName>
</protein>
<dbReference type="EMBL" id="JACBXQ010000001">
    <property type="protein sequence ID" value="MBG9985748.1"/>
    <property type="molecule type" value="Genomic_DNA"/>
</dbReference>
<dbReference type="InterPro" id="IPR017871">
    <property type="entry name" value="ABC_transporter-like_CS"/>
</dbReference>
<keyword evidence="5" id="KW-1278">Translocase</keyword>
<evidence type="ECO:0000256" key="2">
    <source>
        <dbReference type="ARBA" id="ARBA00022475"/>
    </source>
</evidence>
<keyword evidence="10" id="KW-1185">Reference proteome</keyword>
<dbReference type="PANTHER" id="PTHR43166">
    <property type="entry name" value="AMINO ACID IMPORT ATP-BINDING PROTEIN"/>
    <property type="match status" value="1"/>
</dbReference>
<dbReference type="SMART" id="SM00382">
    <property type="entry name" value="AAA"/>
    <property type="match status" value="1"/>
</dbReference>
<organism evidence="9 10">
    <name type="scientific">Facklamia lactis</name>
    <dbReference type="NCBI Taxonomy" id="2749967"/>
    <lineage>
        <taxon>Bacteria</taxon>
        <taxon>Bacillati</taxon>
        <taxon>Bacillota</taxon>
        <taxon>Bacilli</taxon>
        <taxon>Lactobacillales</taxon>
        <taxon>Aerococcaceae</taxon>
        <taxon>Facklamia</taxon>
    </lineage>
</organism>